<dbReference type="InterPro" id="IPR012337">
    <property type="entry name" value="RNaseH-like_sf"/>
</dbReference>
<accession>A0A6P5RGN5</accession>
<dbReference type="InterPro" id="IPR025398">
    <property type="entry name" value="DUF4371"/>
</dbReference>
<feature type="region of interest" description="Disordered" evidence="1">
    <location>
        <begin position="1"/>
        <end position="26"/>
    </location>
</feature>
<sequence>MEKYFKRKSELELSGPIGRSDDSSKQSRIEINMSDLHSDPGLRTRILDYNPNIRDEIRRAYLQKGPCQPRNHDFPQKKFGKESRRFNPAWFDEFPYWLEYSIKEDVAFCLCCYLFKTNLGEKAGGDSFVGTGFSNWKKKERFQVHVGGPNSSHNQALKKCQALMNEKQHIENGFHKHSHQSRIDYRIRLNASVDCIRFLLRQGLAFRGHDESEDSSNQGNFLELLQFFVDHNEEVRAVALKNAPENLKVTSPKIQKDIVNAAAVETTDAIIRDMGDAFFSILVDESRDVSVKKQMIVMFRYVDKKGCVIERFIGIEHVTSTTAESLKASIDSLFSRHKLSMCRLRGQGYDGTSNMSGEFNGLKTLIMRENESAYYVHCFAHQLQLAIVGLAKKHSLIGAFFTLVSNVVNIVGASSKRRDILRDKQALKVVEALTNGELSSGKGLNQATEIKRSCDTRWGSYYGTLINFITMFSSTIDVLDEIANDRLTVDQKHEAFILLGLVQSFDFVFSLHLMRNILGITNALSQALQRDDQDIVNAMDLVELCKQQFQKMRENGWDSLLEEVSVFCRDQSIDVPNMGDMFLARGRSRRNGPKITNMHYYRVDFFYEVIALQLQELNSRFNEANTE</sequence>
<feature type="non-terminal residue" evidence="4">
    <location>
        <position position="627"/>
    </location>
</feature>
<dbReference type="Pfam" id="PF14291">
    <property type="entry name" value="DUF4371"/>
    <property type="match status" value="1"/>
</dbReference>
<evidence type="ECO:0000256" key="1">
    <source>
        <dbReference type="SAM" id="MobiDB-lite"/>
    </source>
</evidence>
<dbReference type="GeneID" id="110744291"/>
<dbReference type="AlphaFoldDB" id="A0A6P5RGN5"/>
<name>A0A6P5RGN5_PRUAV</name>
<evidence type="ECO:0000313" key="3">
    <source>
        <dbReference type="Proteomes" id="UP000515124"/>
    </source>
</evidence>
<evidence type="ECO:0000313" key="4">
    <source>
        <dbReference type="RefSeq" id="XP_021799956.1"/>
    </source>
</evidence>
<dbReference type="SUPFAM" id="SSF53098">
    <property type="entry name" value="Ribonuclease H-like"/>
    <property type="match status" value="1"/>
</dbReference>
<dbReference type="RefSeq" id="XP_021799956.1">
    <property type="nucleotide sequence ID" value="XM_021944264.1"/>
</dbReference>
<keyword evidence="3" id="KW-1185">Reference proteome</keyword>
<evidence type="ECO:0000259" key="2">
    <source>
        <dbReference type="SMART" id="SM00597"/>
    </source>
</evidence>
<feature type="compositionally biased region" description="Basic and acidic residues" evidence="1">
    <location>
        <begin position="1"/>
        <end position="11"/>
    </location>
</feature>
<dbReference type="KEGG" id="pavi:110744291"/>
<protein>
    <submittedName>
        <fullName evidence="4">Zinc finger MYM-type protein 1-like</fullName>
    </submittedName>
</protein>
<gene>
    <name evidence="4" type="primary">LOC110744291</name>
</gene>
<dbReference type="PANTHER" id="PTHR11697:SF230">
    <property type="entry name" value="ZINC FINGER, MYM DOMAIN CONTAINING 1"/>
    <property type="match status" value="1"/>
</dbReference>
<dbReference type="PANTHER" id="PTHR11697">
    <property type="entry name" value="GENERAL TRANSCRIPTION FACTOR 2-RELATED ZINC FINGER PROTEIN"/>
    <property type="match status" value="1"/>
</dbReference>
<proteinExistence type="predicted"/>
<dbReference type="InterPro" id="IPR055298">
    <property type="entry name" value="AtLOH3-like"/>
</dbReference>
<dbReference type="Proteomes" id="UP000515124">
    <property type="component" value="Unplaced"/>
</dbReference>
<feature type="domain" description="TTF-type" evidence="2">
    <location>
        <begin position="82"/>
        <end position="176"/>
    </location>
</feature>
<organism evidence="3 4">
    <name type="scientific">Prunus avium</name>
    <name type="common">Cherry</name>
    <name type="synonym">Cerasus avium</name>
    <dbReference type="NCBI Taxonomy" id="42229"/>
    <lineage>
        <taxon>Eukaryota</taxon>
        <taxon>Viridiplantae</taxon>
        <taxon>Streptophyta</taxon>
        <taxon>Embryophyta</taxon>
        <taxon>Tracheophyta</taxon>
        <taxon>Spermatophyta</taxon>
        <taxon>Magnoliopsida</taxon>
        <taxon>eudicotyledons</taxon>
        <taxon>Gunneridae</taxon>
        <taxon>Pentapetalae</taxon>
        <taxon>rosids</taxon>
        <taxon>fabids</taxon>
        <taxon>Rosales</taxon>
        <taxon>Rosaceae</taxon>
        <taxon>Amygdaloideae</taxon>
        <taxon>Amygdaleae</taxon>
        <taxon>Prunus</taxon>
    </lineage>
</organism>
<dbReference type="InterPro" id="IPR006580">
    <property type="entry name" value="Znf_TTF"/>
</dbReference>
<dbReference type="SMART" id="SM00597">
    <property type="entry name" value="ZnF_TTF"/>
    <property type="match status" value="1"/>
</dbReference>
<reference evidence="4" key="1">
    <citation type="submission" date="2025-08" db="UniProtKB">
        <authorList>
            <consortium name="RefSeq"/>
        </authorList>
    </citation>
    <scope>IDENTIFICATION</scope>
</reference>